<evidence type="ECO:0000313" key="6">
    <source>
        <dbReference type="Proteomes" id="UP000051048"/>
    </source>
</evidence>
<keyword evidence="3" id="KW-0067">ATP-binding</keyword>
<keyword evidence="3" id="KW-0804">Transcription</keyword>
<dbReference type="Pfam" id="PF08279">
    <property type="entry name" value="HTH_11"/>
    <property type="match status" value="1"/>
</dbReference>
<dbReference type="InterPro" id="IPR004408">
    <property type="entry name" value="Biotin_CoA_COase_ligase"/>
</dbReference>
<evidence type="ECO:0000256" key="3">
    <source>
        <dbReference type="HAMAP-Rule" id="MF_00978"/>
    </source>
</evidence>
<dbReference type="OrthoDB" id="9807064at2"/>
<dbReference type="GO" id="GO:0006355">
    <property type="term" value="P:regulation of DNA-templated transcription"/>
    <property type="evidence" value="ECO:0007669"/>
    <property type="project" value="UniProtKB-UniRule"/>
</dbReference>
<sequence>MTTKQAVLFQLLAQPETWFSGDKLAQEIQVSRESVWKAIQALKKAGHQIESRKNQGYRYLGNPNLDLDSLNFYSGFAYSEQIKVFEMTDSTQIQAKNYLNQHTVNKPYLFVANQQSAGYGRRGRDFYSPSQTGLYFSLILPNPSQDLSQVGLLTTSIAVLVSRVLERFFPDKDFKLKWVNDIYLGQKKVAGIITEANLDLETQSLAHFIVGVGLNLSPADFPESLQATAQAISDEPFYNRNQLMVALFTEIIDHYREYQSPNLLAEYRQKSFLLGRQVTLQRGTESFHGQVSGISDDGSLQLVTEDEKILEFNSGEITKVYFK</sequence>
<reference evidence="5 6" key="1">
    <citation type="journal article" date="2015" name="Genome Announc.">
        <title>Expanding the biotechnology potential of lactobacilli through comparative genomics of 213 strains and associated genera.</title>
        <authorList>
            <person name="Sun Z."/>
            <person name="Harris H.M."/>
            <person name="McCann A."/>
            <person name="Guo C."/>
            <person name="Argimon S."/>
            <person name="Zhang W."/>
            <person name="Yang X."/>
            <person name="Jeffery I.B."/>
            <person name="Cooney J.C."/>
            <person name="Kagawa T.F."/>
            <person name="Liu W."/>
            <person name="Song Y."/>
            <person name="Salvetti E."/>
            <person name="Wrobel A."/>
            <person name="Rasinkangas P."/>
            <person name="Parkhill J."/>
            <person name="Rea M.C."/>
            <person name="O'Sullivan O."/>
            <person name="Ritari J."/>
            <person name="Douillard F.P."/>
            <person name="Paul Ross R."/>
            <person name="Yang R."/>
            <person name="Briner A.E."/>
            <person name="Felis G.E."/>
            <person name="de Vos W.M."/>
            <person name="Barrangou R."/>
            <person name="Klaenhammer T.R."/>
            <person name="Caufield P.W."/>
            <person name="Cui Y."/>
            <person name="Zhang H."/>
            <person name="O'Toole P.W."/>
        </authorList>
    </citation>
    <scope>NUCLEOTIDE SEQUENCE [LARGE SCALE GENOMIC DNA]</scope>
    <source>
        <strain evidence="5 6">DSM 15833</strain>
    </source>
</reference>
<dbReference type="EMBL" id="AZFH01000018">
    <property type="protein sequence ID" value="KRL82713.1"/>
    <property type="molecule type" value="Genomic_DNA"/>
</dbReference>
<dbReference type="Proteomes" id="UP000051048">
    <property type="component" value="Unassembled WGS sequence"/>
</dbReference>
<dbReference type="PATRIC" id="fig|1423740.3.peg.941"/>
<dbReference type="Pfam" id="PF02237">
    <property type="entry name" value="BPL_C"/>
    <property type="match status" value="1"/>
</dbReference>
<keyword evidence="1 3" id="KW-0436">Ligase</keyword>
<accession>A0A0R1TNQ0</accession>
<keyword evidence="3" id="KW-0238">DNA-binding</keyword>
<dbReference type="InterPro" id="IPR030855">
    <property type="entry name" value="Bifunct_BirA"/>
</dbReference>
<proteinExistence type="inferred from homology"/>
<evidence type="ECO:0000313" key="5">
    <source>
        <dbReference type="EMBL" id="KRL82713.1"/>
    </source>
</evidence>
<feature type="domain" description="BPL/LPL catalytic" evidence="4">
    <location>
        <begin position="76"/>
        <end position="259"/>
    </location>
</feature>
<dbReference type="STRING" id="1423740.FC36_GL000884"/>
<keyword evidence="2 3" id="KW-0092">Biotin</keyword>
<dbReference type="NCBIfam" id="TIGR00121">
    <property type="entry name" value="birA_ligase"/>
    <property type="match status" value="1"/>
</dbReference>
<feature type="DNA-binding region" description="H-T-H motif" evidence="3">
    <location>
        <begin position="21"/>
        <end position="40"/>
    </location>
</feature>
<organism evidence="5 6">
    <name type="scientific">Ligilactobacillus equi DSM 15833 = JCM 10991</name>
    <dbReference type="NCBI Taxonomy" id="1423740"/>
    <lineage>
        <taxon>Bacteria</taxon>
        <taxon>Bacillati</taxon>
        <taxon>Bacillota</taxon>
        <taxon>Bacilli</taxon>
        <taxon>Lactobacillales</taxon>
        <taxon>Lactobacillaceae</taxon>
        <taxon>Ligilactobacillus</taxon>
    </lineage>
</organism>
<dbReference type="InterPro" id="IPR003142">
    <property type="entry name" value="BPL_C"/>
</dbReference>
<dbReference type="CDD" id="cd16442">
    <property type="entry name" value="BPL"/>
    <property type="match status" value="1"/>
</dbReference>
<dbReference type="RefSeq" id="WP_025021157.1">
    <property type="nucleotide sequence ID" value="NZ_AZFH01000018.1"/>
</dbReference>
<comment type="similarity">
    <text evidence="3">Belongs to the biotin--protein ligase family.</text>
</comment>
<dbReference type="GO" id="GO:0009249">
    <property type="term" value="P:protein lipoylation"/>
    <property type="evidence" value="ECO:0007669"/>
    <property type="project" value="UniProtKB-ARBA"/>
</dbReference>
<name>A0A0R1TNQ0_9LACO</name>
<comment type="caution">
    <text evidence="3">Lacks conserved residue(s) required for the propagation of feature annotation.</text>
</comment>
<evidence type="ECO:0000259" key="4">
    <source>
        <dbReference type="PROSITE" id="PS51733"/>
    </source>
</evidence>
<keyword evidence="3" id="KW-0678">Repressor</keyword>
<dbReference type="Gene3D" id="2.30.30.100">
    <property type="match status" value="1"/>
</dbReference>
<evidence type="ECO:0000256" key="2">
    <source>
        <dbReference type="ARBA" id="ARBA00023267"/>
    </source>
</evidence>
<dbReference type="AlphaFoldDB" id="A0A0R1TNQ0"/>
<comment type="catalytic activity">
    <reaction evidence="3">
        <text>biotin + L-lysyl-[protein] + ATP = N(6)-biotinyl-L-lysyl-[protein] + AMP + diphosphate + H(+)</text>
        <dbReference type="Rhea" id="RHEA:11756"/>
        <dbReference type="Rhea" id="RHEA-COMP:9752"/>
        <dbReference type="Rhea" id="RHEA-COMP:10505"/>
        <dbReference type="ChEBI" id="CHEBI:15378"/>
        <dbReference type="ChEBI" id="CHEBI:29969"/>
        <dbReference type="ChEBI" id="CHEBI:30616"/>
        <dbReference type="ChEBI" id="CHEBI:33019"/>
        <dbReference type="ChEBI" id="CHEBI:57586"/>
        <dbReference type="ChEBI" id="CHEBI:83144"/>
        <dbReference type="ChEBI" id="CHEBI:456215"/>
        <dbReference type="EC" id="6.3.4.15"/>
    </reaction>
</comment>
<protein>
    <recommendedName>
        <fullName evidence="3">Bifunctional ligase/repressor BirA</fullName>
    </recommendedName>
    <alternativeName>
        <fullName evidence="3">Biotin--[acetyl-CoA-carboxylase] ligase</fullName>
        <ecNumber evidence="3">6.3.4.15</ecNumber>
    </alternativeName>
    <alternativeName>
        <fullName evidence="3">Biotin--protein ligase</fullName>
    </alternativeName>
    <alternativeName>
        <fullName evidence="3">Biotin-[acetyl-CoA carboxylase] synthetase</fullName>
    </alternativeName>
</protein>
<dbReference type="InterPro" id="IPR013196">
    <property type="entry name" value="HTH_11"/>
</dbReference>
<evidence type="ECO:0000256" key="1">
    <source>
        <dbReference type="ARBA" id="ARBA00022598"/>
    </source>
</evidence>
<keyword evidence="3" id="KW-0547">Nucleotide-binding</keyword>
<dbReference type="GO" id="GO:0003677">
    <property type="term" value="F:DNA binding"/>
    <property type="evidence" value="ECO:0007669"/>
    <property type="project" value="UniProtKB-UniRule"/>
</dbReference>
<dbReference type="HAMAP" id="MF_00978">
    <property type="entry name" value="Bifunct_BirA"/>
    <property type="match status" value="1"/>
</dbReference>
<dbReference type="GO" id="GO:0004077">
    <property type="term" value="F:biotin--[biotin carboxyl-carrier protein] ligase activity"/>
    <property type="evidence" value="ECO:0007669"/>
    <property type="project" value="UniProtKB-UniRule"/>
</dbReference>
<dbReference type="GO" id="GO:0005524">
    <property type="term" value="F:ATP binding"/>
    <property type="evidence" value="ECO:0007669"/>
    <property type="project" value="UniProtKB-UniRule"/>
</dbReference>
<dbReference type="PANTHER" id="PTHR12835">
    <property type="entry name" value="BIOTIN PROTEIN LIGASE"/>
    <property type="match status" value="1"/>
</dbReference>
<gene>
    <name evidence="3" type="primary">birA</name>
    <name evidence="5" type="ORF">FC36_GL000884</name>
</gene>
<dbReference type="InterPro" id="IPR004143">
    <property type="entry name" value="BPL_LPL_catalytic"/>
</dbReference>
<dbReference type="InterPro" id="IPR045864">
    <property type="entry name" value="aa-tRNA-synth_II/BPL/LPL"/>
</dbReference>
<keyword evidence="3" id="KW-0805">Transcription regulation</keyword>
<dbReference type="InterPro" id="IPR036390">
    <property type="entry name" value="WH_DNA-bd_sf"/>
</dbReference>
<dbReference type="InterPro" id="IPR036388">
    <property type="entry name" value="WH-like_DNA-bd_sf"/>
</dbReference>
<dbReference type="GO" id="GO:0005737">
    <property type="term" value="C:cytoplasm"/>
    <property type="evidence" value="ECO:0007669"/>
    <property type="project" value="TreeGrafter"/>
</dbReference>
<feature type="binding site" evidence="3">
    <location>
        <position position="188"/>
    </location>
    <ligand>
        <name>biotin</name>
        <dbReference type="ChEBI" id="CHEBI:57586"/>
    </ligand>
</feature>
<dbReference type="Gene3D" id="1.10.10.10">
    <property type="entry name" value="Winged helix-like DNA-binding domain superfamily/Winged helix DNA-binding domain"/>
    <property type="match status" value="1"/>
</dbReference>
<dbReference type="Gene3D" id="3.30.930.10">
    <property type="entry name" value="Bira Bifunctional Protein, Domain 2"/>
    <property type="match status" value="1"/>
</dbReference>
<feature type="binding site" evidence="3">
    <location>
        <position position="115"/>
    </location>
    <ligand>
        <name>biotin</name>
        <dbReference type="ChEBI" id="CHEBI:57586"/>
    </ligand>
</feature>
<dbReference type="Pfam" id="PF03099">
    <property type="entry name" value="BPL_LplA_LipB"/>
    <property type="match status" value="1"/>
</dbReference>
<dbReference type="PANTHER" id="PTHR12835:SF5">
    <property type="entry name" value="BIOTIN--PROTEIN LIGASE"/>
    <property type="match status" value="1"/>
</dbReference>
<dbReference type="PROSITE" id="PS51733">
    <property type="entry name" value="BPL_LPL_CATALYTIC"/>
    <property type="match status" value="1"/>
</dbReference>
<dbReference type="EC" id="6.3.4.15" evidence="3"/>
<dbReference type="SUPFAM" id="SSF46785">
    <property type="entry name" value="Winged helix' DNA-binding domain"/>
    <property type="match status" value="1"/>
</dbReference>
<comment type="caution">
    <text evidence="5">The sequence shown here is derived from an EMBL/GenBank/DDBJ whole genome shotgun (WGS) entry which is preliminary data.</text>
</comment>
<dbReference type="SUPFAM" id="SSF55681">
    <property type="entry name" value="Class II aaRS and biotin synthetases"/>
    <property type="match status" value="1"/>
</dbReference>
<comment type="function">
    <text evidence="3">Acts both as a biotin--[acetyl-CoA-carboxylase] ligase and a repressor.</text>
</comment>
<dbReference type="GO" id="GO:0016740">
    <property type="term" value="F:transferase activity"/>
    <property type="evidence" value="ECO:0007669"/>
    <property type="project" value="UniProtKB-ARBA"/>
</dbReference>